<name>A0A4Q9GP55_9MICO</name>
<comment type="caution">
    <text evidence="7">The sequence shown here is derived from an EMBL/GenBank/DDBJ whole genome shotgun (WGS) entry which is preliminary data.</text>
</comment>
<keyword evidence="3" id="KW-0238">DNA-binding</keyword>
<evidence type="ECO:0000256" key="4">
    <source>
        <dbReference type="PROSITE-ProRule" id="PRU00182"/>
    </source>
</evidence>
<dbReference type="GO" id="GO:0043023">
    <property type="term" value="F:ribosomal large subunit binding"/>
    <property type="evidence" value="ECO:0007669"/>
    <property type="project" value="InterPro"/>
</dbReference>
<organism evidence="7 8">
    <name type="scientific">Glaciihabitans arcticus</name>
    <dbReference type="NCBI Taxonomy" id="2668039"/>
    <lineage>
        <taxon>Bacteria</taxon>
        <taxon>Bacillati</taxon>
        <taxon>Actinomycetota</taxon>
        <taxon>Actinomycetes</taxon>
        <taxon>Micrococcales</taxon>
        <taxon>Microbacteriaceae</taxon>
        <taxon>Glaciihabitans</taxon>
    </lineage>
</organism>
<dbReference type="GO" id="GO:0003727">
    <property type="term" value="F:single-stranded RNA binding"/>
    <property type="evidence" value="ECO:0007669"/>
    <property type="project" value="InterPro"/>
</dbReference>
<dbReference type="Gene3D" id="3.10.290.10">
    <property type="entry name" value="RNA-binding S4 domain"/>
    <property type="match status" value="1"/>
</dbReference>
<comment type="similarity">
    <text evidence="1">Belongs to the HSP15 family.</text>
</comment>
<dbReference type="Proteomes" id="UP000294194">
    <property type="component" value="Unassembled WGS sequence"/>
</dbReference>
<feature type="region of interest" description="Disordered" evidence="5">
    <location>
        <begin position="83"/>
        <end position="130"/>
    </location>
</feature>
<dbReference type="SUPFAM" id="SSF55174">
    <property type="entry name" value="Alpha-L RNA-binding motif"/>
    <property type="match status" value="1"/>
</dbReference>
<dbReference type="PROSITE" id="PS50889">
    <property type="entry name" value="S4"/>
    <property type="match status" value="1"/>
</dbReference>
<dbReference type="SMART" id="SM00363">
    <property type="entry name" value="S4"/>
    <property type="match status" value="1"/>
</dbReference>
<dbReference type="InterPro" id="IPR025708">
    <property type="entry name" value="HSP15"/>
</dbReference>
<evidence type="ECO:0000256" key="5">
    <source>
        <dbReference type="SAM" id="MobiDB-lite"/>
    </source>
</evidence>
<evidence type="ECO:0000259" key="6">
    <source>
        <dbReference type="SMART" id="SM00363"/>
    </source>
</evidence>
<dbReference type="RefSeq" id="WP_130980631.1">
    <property type="nucleotide sequence ID" value="NZ_SISG01000001.1"/>
</dbReference>
<reference evidence="8" key="1">
    <citation type="submission" date="2019-02" db="EMBL/GenBank/DDBJ databases">
        <title>Glaciihabitans arcticus sp. nov., a psychrotolerant bacterium isolated from polar soil.</title>
        <authorList>
            <person name="Dahal R.H."/>
        </authorList>
    </citation>
    <scope>NUCLEOTIDE SEQUENCE [LARGE SCALE GENOMIC DNA]</scope>
    <source>
        <strain evidence="8">RP-3-7</strain>
    </source>
</reference>
<dbReference type="InterPro" id="IPR036986">
    <property type="entry name" value="S4_RNA-bd_sf"/>
</dbReference>
<evidence type="ECO:0000313" key="7">
    <source>
        <dbReference type="EMBL" id="TBN56521.1"/>
    </source>
</evidence>
<keyword evidence="8" id="KW-1185">Reference proteome</keyword>
<protein>
    <submittedName>
        <fullName evidence="7">RNA-binding S4 domain-containing protein</fullName>
    </submittedName>
</protein>
<dbReference type="PIRSF" id="PIRSF016821">
    <property type="entry name" value="HSP15"/>
    <property type="match status" value="1"/>
</dbReference>
<dbReference type="InterPro" id="IPR002942">
    <property type="entry name" value="S4_RNA-bd"/>
</dbReference>
<dbReference type="Pfam" id="PF01479">
    <property type="entry name" value="S4"/>
    <property type="match status" value="1"/>
</dbReference>
<dbReference type="GO" id="GO:0003677">
    <property type="term" value="F:DNA binding"/>
    <property type="evidence" value="ECO:0007669"/>
    <property type="project" value="UniProtKB-KW"/>
</dbReference>
<gene>
    <name evidence="7" type="ORF">EYE40_03415</name>
</gene>
<dbReference type="EMBL" id="SISG01000001">
    <property type="protein sequence ID" value="TBN56521.1"/>
    <property type="molecule type" value="Genomic_DNA"/>
</dbReference>
<evidence type="ECO:0000256" key="1">
    <source>
        <dbReference type="ARBA" id="ARBA00008396"/>
    </source>
</evidence>
<dbReference type="GO" id="GO:0034605">
    <property type="term" value="P:cellular response to heat"/>
    <property type="evidence" value="ECO:0007669"/>
    <property type="project" value="InterPro"/>
</dbReference>
<sequence length="130" mass="14445">MTSGSSVRVDSWIWAVRVVKTRSAATAATKAGHVRVNEERAKPSQPVRLGDEVRVRLEGIERILIVRGLAVKRVGAPAAALLFDDLTPPPPPREERPVTVVRDRGAGRPTKRDRRELDKLRGRDEITQPE</sequence>
<dbReference type="AlphaFoldDB" id="A0A4Q9GP55"/>
<dbReference type="CDD" id="cd00165">
    <property type="entry name" value="S4"/>
    <property type="match status" value="1"/>
</dbReference>
<keyword evidence="2 4" id="KW-0694">RNA-binding</keyword>
<evidence type="ECO:0000256" key="3">
    <source>
        <dbReference type="ARBA" id="ARBA00023125"/>
    </source>
</evidence>
<accession>A0A4Q9GP55</accession>
<evidence type="ECO:0000313" key="8">
    <source>
        <dbReference type="Proteomes" id="UP000294194"/>
    </source>
</evidence>
<proteinExistence type="inferred from homology"/>
<feature type="domain" description="RNA-binding S4" evidence="6">
    <location>
        <begin position="7"/>
        <end position="64"/>
    </location>
</feature>
<feature type="compositionally biased region" description="Basic and acidic residues" evidence="5">
    <location>
        <begin position="92"/>
        <end position="106"/>
    </location>
</feature>
<feature type="compositionally biased region" description="Basic and acidic residues" evidence="5">
    <location>
        <begin position="113"/>
        <end position="130"/>
    </location>
</feature>
<evidence type="ECO:0000256" key="2">
    <source>
        <dbReference type="ARBA" id="ARBA00022884"/>
    </source>
</evidence>